<reference evidence="2 3" key="1">
    <citation type="journal article" date="2014" name="Int. J. Syst. Evol. Microbiol.">
        <title>Complete genome sequence of Corynebacterium casei LMG S-19264T (=DSM 44701T), isolated from a smear-ripened cheese.</title>
        <authorList>
            <consortium name="US DOE Joint Genome Institute (JGI-PGF)"/>
            <person name="Walter F."/>
            <person name="Albersmeier A."/>
            <person name="Kalinowski J."/>
            <person name="Ruckert C."/>
        </authorList>
    </citation>
    <scope>NUCLEOTIDE SEQUENCE [LARGE SCALE GENOMIC DNA]</scope>
    <source>
        <strain evidence="2 3">CGMCC 4.7111</strain>
    </source>
</reference>
<dbReference type="AlphaFoldDB" id="A0A918DAT0"/>
<feature type="region of interest" description="Disordered" evidence="1">
    <location>
        <begin position="1"/>
        <end position="85"/>
    </location>
</feature>
<name>A0A918DAT0_9ACTN</name>
<proteinExistence type="predicted"/>
<organism evidence="2 3">
    <name type="scientific">Streptomyces albiflavescens</name>
    <dbReference type="NCBI Taxonomy" id="1623582"/>
    <lineage>
        <taxon>Bacteria</taxon>
        <taxon>Bacillati</taxon>
        <taxon>Actinomycetota</taxon>
        <taxon>Actinomycetes</taxon>
        <taxon>Kitasatosporales</taxon>
        <taxon>Streptomycetaceae</taxon>
        <taxon>Streptomyces</taxon>
    </lineage>
</organism>
<feature type="compositionally biased region" description="Basic and acidic residues" evidence="1">
    <location>
        <begin position="1"/>
        <end position="16"/>
    </location>
</feature>
<keyword evidence="3" id="KW-1185">Reference proteome</keyword>
<evidence type="ECO:0000313" key="2">
    <source>
        <dbReference type="EMBL" id="GGN95351.1"/>
    </source>
</evidence>
<comment type="caution">
    <text evidence="2">The sequence shown here is derived from an EMBL/GenBank/DDBJ whole genome shotgun (WGS) entry which is preliminary data.</text>
</comment>
<feature type="compositionally biased region" description="Basic and acidic residues" evidence="1">
    <location>
        <begin position="43"/>
        <end position="52"/>
    </location>
</feature>
<feature type="compositionally biased region" description="Basic and acidic residues" evidence="1">
    <location>
        <begin position="76"/>
        <end position="85"/>
    </location>
</feature>
<accession>A0A918DAT0</accession>
<protein>
    <submittedName>
        <fullName evidence="2">Uncharacterized protein</fullName>
    </submittedName>
</protein>
<dbReference type="EMBL" id="BMMM01000032">
    <property type="protein sequence ID" value="GGN95351.1"/>
    <property type="molecule type" value="Genomic_DNA"/>
</dbReference>
<evidence type="ECO:0000313" key="3">
    <source>
        <dbReference type="Proteomes" id="UP000600365"/>
    </source>
</evidence>
<gene>
    <name evidence="2" type="ORF">GCM10011579_095830</name>
</gene>
<dbReference type="Proteomes" id="UP000600365">
    <property type="component" value="Unassembled WGS sequence"/>
</dbReference>
<evidence type="ECO:0000256" key="1">
    <source>
        <dbReference type="SAM" id="MobiDB-lite"/>
    </source>
</evidence>
<sequence length="85" mass="9738">MLRQDGREIRQGERHSQRNTQALYGAGSHQKVSVRGCRAQRRAHPEAEHAQQEHPAPPQHIAHPAAHHGDGAQWQQRRDDHPVQR</sequence>